<dbReference type="EMBL" id="GL379796">
    <property type="protein sequence ID" value="EGT31310.1"/>
    <property type="molecule type" value="Genomic_DNA"/>
</dbReference>
<dbReference type="SMART" id="SM00605">
    <property type="entry name" value="CW"/>
    <property type="match status" value="1"/>
</dbReference>
<feature type="domain" description="PAN-3" evidence="1">
    <location>
        <begin position="1"/>
        <end position="112"/>
    </location>
</feature>
<accession>G0MIX0</accession>
<dbReference type="InterPro" id="IPR006583">
    <property type="entry name" value="PAN-3_domain"/>
</dbReference>
<dbReference type="InParanoid" id="G0MIX0"/>
<proteinExistence type="predicted"/>
<evidence type="ECO:0000313" key="2">
    <source>
        <dbReference type="EMBL" id="EGT31310.1"/>
    </source>
</evidence>
<dbReference type="FunCoup" id="G0MIX0">
    <property type="interactions" value="1052"/>
</dbReference>
<organism evidence="3">
    <name type="scientific">Caenorhabditis brenneri</name>
    <name type="common">Nematode worm</name>
    <dbReference type="NCBI Taxonomy" id="135651"/>
    <lineage>
        <taxon>Eukaryota</taxon>
        <taxon>Metazoa</taxon>
        <taxon>Ecdysozoa</taxon>
        <taxon>Nematoda</taxon>
        <taxon>Chromadorea</taxon>
        <taxon>Rhabditida</taxon>
        <taxon>Rhabditina</taxon>
        <taxon>Rhabditomorpha</taxon>
        <taxon>Rhabditoidea</taxon>
        <taxon>Rhabditidae</taxon>
        <taxon>Peloderinae</taxon>
        <taxon>Caenorhabditis</taxon>
    </lineage>
</organism>
<dbReference type="OrthoDB" id="5863138at2759"/>
<evidence type="ECO:0000313" key="3">
    <source>
        <dbReference type="Proteomes" id="UP000008068"/>
    </source>
</evidence>
<dbReference type="OMA" id="NQTGPDC"/>
<dbReference type="PANTHER" id="PTHR47629">
    <property type="entry name" value="C-TYPE LECTIN-RELATED"/>
    <property type="match status" value="1"/>
</dbReference>
<dbReference type="eggNOG" id="KOG4297">
    <property type="taxonomic scope" value="Eukaryota"/>
</dbReference>
<gene>
    <name evidence="2" type="ORF">CAEBREN_14058</name>
</gene>
<dbReference type="Pfam" id="PF08277">
    <property type="entry name" value="PAN_3"/>
    <property type="match status" value="1"/>
</dbReference>
<dbReference type="PANTHER" id="PTHR47629:SF9">
    <property type="entry name" value="CW DOMAIN-CONTAINING PROTEIN-RELATED"/>
    <property type="match status" value="1"/>
</dbReference>
<dbReference type="SUPFAM" id="SSF56436">
    <property type="entry name" value="C-type lectin-like"/>
    <property type="match status" value="1"/>
</dbReference>
<dbReference type="AlphaFoldDB" id="G0MIX0"/>
<dbReference type="InterPro" id="IPR016187">
    <property type="entry name" value="CTDL_fold"/>
</dbReference>
<evidence type="ECO:0000259" key="1">
    <source>
        <dbReference type="SMART" id="SM00605"/>
    </source>
</evidence>
<protein>
    <recommendedName>
        <fullName evidence="1">PAN-3 domain-containing protein</fullName>
    </recommendedName>
</protein>
<reference evidence="3" key="1">
    <citation type="submission" date="2011-07" db="EMBL/GenBank/DDBJ databases">
        <authorList>
            <consortium name="Caenorhabditis brenneri Sequencing and Analysis Consortium"/>
            <person name="Wilson R.K."/>
        </authorList>
    </citation>
    <scope>NUCLEOTIDE SEQUENCE [LARGE SCALE GENOMIC DNA]</scope>
    <source>
        <strain evidence="3">PB2801</strain>
    </source>
</reference>
<name>G0MIX0_CAEBE</name>
<dbReference type="STRING" id="135651.G0MIX0"/>
<keyword evidence="3" id="KW-1185">Reference proteome</keyword>
<dbReference type="Proteomes" id="UP000008068">
    <property type="component" value="Unassembled WGS sequence"/>
</dbReference>
<dbReference type="HOGENOM" id="CLU_045736_2_0_1"/>
<sequence length="294" mass="32696">MVIIHGAPHVFGSSTIEYFADWMACVNHCYSTQRCVVVYQNDGIDGCEVFEIGNIQEIQTLDAYSGKRVAVKMLSNTTCSLTSEGNSMMGRIQTNSTYQNYSITAREDGVWEFKTSPFYICPDNFWLVLRSKGIWCMGVLFKQDPAGITQIQATQACADNYQGILSGFETTEEKLWVVAIAKDLVTGPYPVHGYWVNGVRKDTCKFKNQTGPSCDGIKAFDITDPLIPNYNAYIWGYDSQPDGMTDNKGTSNCIAFRVKSNAGNGMDDRPCDSVAEPEKVFYNGYVCGVFPNEL</sequence>